<evidence type="ECO:0000313" key="1">
    <source>
        <dbReference type="EMBL" id="SVE51417.1"/>
    </source>
</evidence>
<protein>
    <submittedName>
        <fullName evidence="1">Uncharacterized protein</fullName>
    </submittedName>
</protein>
<dbReference type="EMBL" id="UINC01222574">
    <property type="protein sequence ID" value="SVE51417.1"/>
    <property type="molecule type" value="Genomic_DNA"/>
</dbReference>
<gene>
    <name evidence="1" type="ORF">METZ01_LOCUS504271</name>
</gene>
<reference evidence="1" key="1">
    <citation type="submission" date="2018-05" db="EMBL/GenBank/DDBJ databases">
        <authorList>
            <person name="Lanie J.A."/>
            <person name="Ng W.-L."/>
            <person name="Kazmierczak K.M."/>
            <person name="Andrzejewski T.M."/>
            <person name="Davidsen T.M."/>
            <person name="Wayne K.J."/>
            <person name="Tettelin H."/>
            <person name="Glass J.I."/>
            <person name="Rusch D."/>
            <person name="Podicherti R."/>
            <person name="Tsui H.-C.T."/>
            <person name="Winkler M.E."/>
        </authorList>
    </citation>
    <scope>NUCLEOTIDE SEQUENCE</scope>
</reference>
<sequence length="64" mass="7226">MPTRQFNNYTYALLFFLPVTNDLGNEKASSFPTRELRLTVNKATELGIAKRGSFCFNPPVFSGH</sequence>
<accession>A0A383E3K4</accession>
<organism evidence="1">
    <name type="scientific">marine metagenome</name>
    <dbReference type="NCBI Taxonomy" id="408172"/>
    <lineage>
        <taxon>unclassified sequences</taxon>
        <taxon>metagenomes</taxon>
        <taxon>ecological metagenomes</taxon>
    </lineage>
</organism>
<name>A0A383E3K4_9ZZZZ</name>
<proteinExistence type="predicted"/>
<dbReference type="AlphaFoldDB" id="A0A383E3K4"/>